<evidence type="ECO:0000259" key="2">
    <source>
        <dbReference type="Pfam" id="PF07883"/>
    </source>
</evidence>
<dbReference type="PANTHER" id="PTHR35848:SF6">
    <property type="entry name" value="CUPIN TYPE-2 DOMAIN-CONTAINING PROTEIN"/>
    <property type="match status" value="1"/>
</dbReference>
<organism evidence="3 4">
    <name type="scientific">Desulfopila aestuarii DSM 18488</name>
    <dbReference type="NCBI Taxonomy" id="1121416"/>
    <lineage>
        <taxon>Bacteria</taxon>
        <taxon>Pseudomonadati</taxon>
        <taxon>Thermodesulfobacteriota</taxon>
        <taxon>Desulfobulbia</taxon>
        <taxon>Desulfobulbales</taxon>
        <taxon>Desulfocapsaceae</taxon>
        <taxon>Desulfopila</taxon>
    </lineage>
</organism>
<keyword evidence="1" id="KW-0479">Metal-binding</keyword>
<feature type="domain" description="Cupin type-2" evidence="2">
    <location>
        <begin position="34"/>
        <end position="94"/>
    </location>
</feature>
<dbReference type="AlphaFoldDB" id="A0A1M7YBI0"/>
<dbReference type="GO" id="GO:0046872">
    <property type="term" value="F:metal ion binding"/>
    <property type="evidence" value="ECO:0007669"/>
    <property type="project" value="UniProtKB-KW"/>
</dbReference>
<accession>A0A1M7YBI0</accession>
<dbReference type="InterPro" id="IPR051610">
    <property type="entry name" value="GPI/OXD"/>
</dbReference>
<dbReference type="RefSeq" id="WP_073614683.1">
    <property type="nucleotide sequence ID" value="NZ_FRFE01000016.1"/>
</dbReference>
<protein>
    <submittedName>
        <fullName evidence="3">Cupin domain-containing protein</fullName>
    </submittedName>
</protein>
<dbReference type="SUPFAM" id="SSF51182">
    <property type="entry name" value="RmlC-like cupins"/>
    <property type="match status" value="1"/>
</dbReference>
<dbReference type="Gene3D" id="2.60.120.10">
    <property type="entry name" value="Jelly Rolls"/>
    <property type="match status" value="1"/>
</dbReference>
<reference evidence="3 4" key="1">
    <citation type="submission" date="2016-12" db="EMBL/GenBank/DDBJ databases">
        <authorList>
            <person name="Song W.-J."/>
            <person name="Kurnit D.M."/>
        </authorList>
    </citation>
    <scope>NUCLEOTIDE SEQUENCE [LARGE SCALE GENOMIC DNA]</scope>
    <source>
        <strain evidence="3 4">DSM 18488</strain>
    </source>
</reference>
<gene>
    <name evidence="3" type="ORF">SAMN02745220_03214</name>
</gene>
<dbReference type="STRING" id="1121416.SAMN02745220_03214"/>
<name>A0A1M7YBI0_9BACT</name>
<dbReference type="InterPro" id="IPR014710">
    <property type="entry name" value="RmlC-like_jellyroll"/>
</dbReference>
<dbReference type="Proteomes" id="UP000184603">
    <property type="component" value="Unassembled WGS sequence"/>
</dbReference>
<keyword evidence="4" id="KW-1185">Reference proteome</keyword>
<dbReference type="EMBL" id="FRFE01000016">
    <property type="protein sequence ID" value="SHO50010.1"/>
    <property type="molecule type" value="Genomic_DNA"/>
</dbReference>
<dbReference type="InterPro" id="IPR013096">
    <property type="entry name" value="Cupin_2"/>
</dbReference>
<dbReference type="OrthoDB" id="9804028at2"/>
<dbReference type="PANTHER" id="PTHR35848">
    <property type="entry name" value="OXALATE-BINDING PROTEIN"/>
    <property type="match status" value="1"/>
</dbReference>
<proteinExistence type="predicted"/>
<dbReference type="Pfam" id="PF07883">
    <property type="entry name" value="Cupin_2"/>
    <property type="match status" value="1"/>
</dbReference>
<evidence type="ECO:0000313" key="4">
    <source>
        <dbReference type="Proteomes" id="UP000184603"/>
    </source>
</evidence>
<evidence type="ECO:0000313" key="3">
    <source>
        <dbReference type="EMBL" id="SHO50010.1"/>
    </source>
</evidence>
<sequence length="163" mass="18475">MSSDFTKAHFDFASLPWLTSPRKQLDLEGVALGLIHIPANEGYTFTHSHRQQEEVYIVIEGRGIIAVNDQQITLEPGDLVRVSPTARRALKANEEGLFIICAGGVPMGFPKNPDSRYMIDDGIPHYDDIPAWYKGREDIAKKNALLLERMEKSRAKREEKKLR</sequence>
<dbReference type="InterPro" id="IPR011051">
    <property type="entry name" value="RmlC_Cupin_sf"/>
</dbReference>
<evidence type="ECO:0000256" key="1">
    <source>
        <dbReference type="ARBA" id="ARBA00022723"/>
    </source>
</evidence>